<evidence type="ECO:0000256" key="5">
    <source>
        <dbReference type="ARBA" id="ARBA00022840"/>
    </source>
</evidence>
<feature type="domain" description="Protein kinase" evidence="6">
    <location>
        <begin position="27"/>
        <end position="318"/>
    </location>
</feature>
<proteinExistence type="predicted"/>
<dbReference type="InterPro" id="IPR001245">
    <property type="entry name" value="Ser-Thr/Tyr_kinase_cat_dom"/>
</dbReference>
<dbReference type="GO" id="GO:0004674">
    <property type="term" value="F:protein serine/threonine kinase activity"/>
    <property type="evidence" value="ECO:0007669"/>
    <property type="project" value="UniProtKB-KW"/>
</dbReference>
<dbReference type="EC" id="2.7.11.1" evidence="7"/>
<dbReference type="InterPro" id="IPR011009">
    <property type="entry name" value="Kinase-like_dom_sf"/>
</dbReference>
<dbReference type="AlphaFoldDB" id="A0ABD1GCX3"/>
<dbReference type="PANTHER" id="PTHR47983:SF3">
    <property type="entry name" value="OS05G0135800 PROTEIN"/>
    <property type="match status" value="1"/>
</dbReference>
<dbReference type="InterPro" id="IPR052101">
    <property type="entry name" value="Plant_StressResp_Kinase"/>
</dbReference>
<accession>A0ABD1GCX3</accession>
<keyword evidence="5" id="KW-0067">ATP-binding</keyword>
<organism evidence="7 8">
    <name type="scientific">Salvia divinorum</name>
    <name type="common">Maria pastora</name>
    <name type="synonym">Diviner's sage</name>
    <dbReference type="NCBI Taxonomy" id="28513"/>
    <lineage>
        <taxon>Eukaryota</taxon>
        <taxon>Viridiplantae</taxon>
        <taxon>Streptophyta</taxon>
        <taxon>Embryophyta</taxon>
        <taxon>Tracheophyta</taxon>
        <taxon>Spermatophyta</taxon>
        <taxon>Magnoliopsida</taxon>
        <taxon>eudicotyledons</taxon>
        <taxon>Gunneridae</taxon>
        <taxon>Pentapetalae</taxon>
        <taxon>asterids</taxon>
        <taxon>lamiids</taxon>
        <taxon>Lamiales</taxon>
        <taxon>Lamiaceae</taxon>
        <taxon>Nepetoideae</taxon>
        <taxon>Mentheae</taxon>
        <taxon>Salviinae</taxon>
        <taxon>Salvia</taxon>
        <taxon>Salvia subgen. Calosphace</taxon>
    </lineage>
</organism>
<gene>
    <name evidence="7" type="ORF">AAHA92_26124</name>
</gene>
<evidence type="ECO:0000313" key="8">
    <source>
        <dbReference type="Proteomes" id="UP001567538"/>
    </source>
</evidence>
<protein>
    <submittedName>
        <fullName evidence="7">Non-specific serine/threonine protein kinase</fullName>
        <ecNumber evidence="7">2.7.11.1</ecNumber>
    </submittedName>
</protein>
<evidence type="ECO:0000259" key="6">
    <source>
        <dbReference type="PROSITE" id="PS50011"/>
    </source>
</evidence>
<keyword evidence="3" id="KW-0547">Nucleotide-binding</keyword>
<dbReference type="GO" id="GO:0005524">
    <property type="term" value="F:ATP binding"/>
    <property type="evidence" value="ECO:0007669"/>
    <property type="project" value="UniProtKB-KW"/>
</dbReference>
<evidence type="ECO:0000256" key="4">
    <source>
        <dbReference type="ARBA" id="ARBA00022777"/>
    </source>
</evidence>
<dbReference type="PROSITE" id="PS50011">
    <property type="entry name" value="PROTEIN_KINASE_DOM"/>
    <property type="match status" value="1"/>
</dbReference>
<dbReference type="Gene3D" id="3.30.200.20">
    <property type="entry name" value="Phosphorylase Kinase, domain 1"/>
    <property type="match status" value="1"/>
</dbReference>
<keyword evidence="1" id="KW-0597">Phosphoprotein</keyword>
<dbReference type="SUPFAM" id="SSF56112">
    <property type="entry name" value="Protein kinase-like (PK-like)"/>
    <property type="match status" value="1"/>
</dbReference>
<dbReference type="EMBL" id="JBEAFC010000009">
    <property type="protein sequence ID" value="KAL1541978.1"/>
    <property type="molecule type" value="Genomic_DNA"/>
</dbReference>
<dbReference type="InterPro" id="IPR000719">
    <property type="entry name" value="Prot_kinase_dom"/>
</dbReference>
<evidence type="ECO:0000313" key="7">
    <source>
        <dbReference type="EMBL" id="KAL1541978.1"/>
    </source>
</evidence>
<dbReference type="PANTHER" id="PTHR47983">
    <property type="entry name" value="PTO-INTERACTING PROTEIN 1-LIKE"/>
    <property type="match status" value="1"/>
</dbReference>
<dbReference type="Gene3D" id="1.10.510.10">
    <property type="entry name" value="Transferase(Phosphotransferase) domain 1"/>
    <property type="match status" value="1"/>
</dbReference>
<sequence>MAQKDDDGLPAISADEFKAKNGCNTQMDTIPRIPADELMEVTDQSGFKCSILDCFDGRLYYAVLKSGQVTAVKKLDSKKQPLQEFLAKASMISSLRHGHVVDLLGCCVEGELRVLAYEYAPNGSLHDILHGQKGIKGSRPGPALSWSKRVRIAVGAAKGLAYIHEKGRIHGSIRSSNVLLFGDSEVAKITDFDIHSLNKKANFLHGLKWFISGGRRVPSGQRSWTSDVYSFGVVLLELLTGRKPIDHTQPSGQQDLVQWTKTKLREYKIREYVDARMQGDYPPMAVAKMAEVAALCMRDEAASRPHMSSVVEALQPLLDSASLP</sequence>
<reference evidence="7 8" key="1">
    <citation type="submission" date="2024-06" db="EMBL/GenBank/DDBJ databases">
        <title>A chromosome level genome sequence of Diviner's sage (Salvia divinorum).</title>
        <authorList>
            <person name="Ford S.A."/>
            <person name="Ro D.-K."/>
            <person name="Ness R.W."/>
            <person name="Phillips M.A."/>
        </authorList>
    </citation>
    <scope>NUCLEOTIDE SEQUENCE [LARGE SCALE GENOMIC DNA]</scope>
    <source>
        <strain evidence="7">SAF-2024a</strain>
        <tissue evidence="7">Leaf</tissue>
    </source>
</reference>
<keyword evidence="2 7" id="KW-0808">Transferase</keyword>
<dbReference type="Proteomes" id="UP001567538">
    <property type="component" value="Unassembled WGS sequence"/>
</dbReference>
<keyword evidence="4 7" id="KW-0418">Kinase</keyword>
<name>A0ABD1GCX3_SALDI</name>
<evidence type="ECO:0000256" key="2">
    <source>
        <dbReference type="ARBA" id="ARBA00022679"/>
    </source>
</evidence>
<keyword evidence="8" id="KW-1185">Reference proteome</keyword>
<comment type="caution">
    <text evidence="7">The sequence shown here is derived from an EMBL/GenBank/DDBJ whole genome shotgun (WGS) entry which is preliminary data.</text>
</comment>
<evidence type="ECO:0000256" key="1">
    <source>
        <dbReference type="ARBA" id="ARBA00022553"/>
    </source>
</evidence>
<keyword evidence="7" id="KW-0723">Serine/threonine-protein kinase</keyword>
<evidence type="ECO:0000256" key="3">
    <source>
        <dbReference type="ARBA" id="ARBA00022741"/>
    </source>
</evidence>
<dbReference type="Pfam" id="PF07714">
    <property type="entry name" value="PK_Tyr_Ser-Thr"/>
    <property type="match status" value="1"/>
</dbReference>